<dbReference type="EMBL" id="DF838233">
    <property type="protein sequence ID" value="GAT42754.1"/>
    <property type="molecule type" value="Genomic_DNA"/>
</dbReference>
<reference evidence="2" key="1">
    <citation type="submission" date="2014-09" db="EMBL/GenBank/DDBJ databases">
        <title>Genome sequence of the luminous mushroom Mycena chlorophos for searching fungal bioluminescence genes.</title>
        <authorList>
            <person name="Tanaka Y."/>
            <person name="Kasuga D."/>
            <person name="Oba Y."/>
            <person name="Hase S."/>
            <person name="Sato K."/>
            <person name="Oba Y."/>
            <person name="Sakakibara Y."/>
        </authorList>
    </citation>
    <scope>NUCLEOTIDE SEQUENCE</scope>
</reference>
<dbReference type="InterPro" id="IPR001303">
    <property type="entry name" value="Aldolase_II/adducin_N"/>
</dbReference>
<dbReference type="PANTHER" id="PTHR10640:SF7">
    <property type="entry name" value="METHYLTHIORIBULOSE-1-PHOSPHATE DEHYDRATASE"/>
    <property type="match status" value="1"/>
</dbReference>
<dbReference type="Proteomes" id="UP000815677">
    <property type="component" value="Unassembled WGS sequence"/>
</dbReference>
<dbReference type="Pfam" id="PF00596">
    <property type="entry name" value="Aldolase_II"/>
    <property type="match status" value="1"/>
</dbReference>
<evidence type="ECO:0000259" key="1">
    <source>
        <dbReference type="Pfam" id="PF00596"/>
    </source>
</evidence>
<gene>
    <name evidence="2" type="ORF">MCHLO_00456</name>
</gene>
<name>A0ABQ0KV16_MYCCL</name>
<accession>A0ABQ0KV16</accession>
<protein>
    <submittedName>
        <fullName evidence="2">Methylthioribulose-1-phosphate dehydratase</fullName>
    </submittedName>
</protein>
<evidence type="ECO:0000313" key="3">
    <source>
        <dbReference type="Proteomes" id="UP000815677"/>
    </source>
</evidence>
<dbReference type="Gene3D" id="3.40.225.10">
    <property type="entry name" value="Class II aldolase/adducin N-terminal domain"/>
    <property type="match status" value="1"/>
</dbReference>
<dbReference type="SUPFAM" id="SSF53639">
    <property type="entry name" value="AraD/HMP-PK domain-like"/>
    <property type="match status" value="1"/>
</dbReference>
<proteinExistence type="predicted"/>
<evidence type="ECO:0000313" key="2">
    <source>
        <dbReference type="EMBL" id="GAT42754.1"/>
    </source>
</evidence>
<feature type="domain" description="Class II aldolase/adducin N-terminal" evidence="1">
    <location>
        <begin position="23"/>
        <end position="73"/>
    </location>
</feature>
<dbReference type="InterPro" id="IPR036409">
    <property type="entry name" value="Aldolase_II/adducin_N_sf"/>
</dbReference>
<sequence>MSATDDPDSLVISDDPLRPANLIPELCRNFYQLGWVTGTGGGITIRQGNLVYIAPSGVKKERVLPEHVFVLPSPHTDRVFLRRPTRKLSGSSHSFGLGTRSICATQVAASFISAIAVVNIRQDVLIFLRALKRPVRPNCCPYVDEVLGSDSLATRESQVSAMNLDSRPHLCRRNPRQHRRIRAKRVSSWTFV</sequence>
<organism evidence="2 3">
    <name type="scientific">Mycena chlorophos</name>
    <name type="common">Agaric fungus</name>
    <name type="synonym">Agaricus chlorophos</name>
    <dbReference type="NCBI Taxonomy" id="658473"/>
    <lineage>
        <taxon>Eukaryota</taxon>
        <taxon>Fungi</taxon>
        <taxon>Dikarya</taxon>
        <taxon>Basidiomycota</taxon>
        <taxon>Agaricomycotina</taxon>
        <taxon>Agaricomycetes</taxon>
        <taxon>Agaricomycetidae</taxon>
        <taxon>Agaricales</taxon>
        <taxon>Marasmiineae</taxon>
        <taxon>Mycenaceae</taxon>
        <taxon>Mycena</taxon>
    </lineage>
</organism>
<dbReference type="PANTHER" id="PTHR10640">
    <property type="entry name" value="METHYLTHIORIBULOSE-1-PHOSPHATE DEHYDRATASE"/>
    <property type="match status" value="1"/>
</dbReference>
<keyword evidence="3" id="KW-1185">Reference proteome</keyword>